<dbReference type="Proteomes" id="UP000189681">
    <property type="component" value="Unassembled WGS sequence"/>
</dbReference>
<sequence length="278" mass="32059">MISCYFVTGTGRCGTQLLSKILNCSGYTHCNHEYSIDTQKLKKSFYKNKPEILIKDIDRTLKSTIVKYNNLGKIYGECSGHLYPIFPELYRRYENAARFVLLVRNPVDFVRSALARGFFDPNHHHALEHLIPPGDTTMGLRWSQASPLEKCAWYWATVNSMVYRFFLSLPHTLWRILPIESLSMEVIKTLYDHLCLKDFEQAKPTIENLLSIRHNASPGQGDESDLNPFSKEVTLGKLETWSSGQIAVFEKHVLPMQEIIYGKNDSNVSYFHNLSFLR</sequence>
<gene>
    <name evidence="1" type="ORF">AYP45_08265</name>
</gene>
<evidence type="ECO:0008006" key="3">
    <source>
        <dbReference type="Google" id="ProtNLM"/>
    </source>
</evidence>
<dbReference type="SUPFAM" id="SSF52540">
    <property type="entry name" value="P-loop containing nucleoside triphosphate hydrolases"/>
    <property type="match status" value="1"/>
</dbReference>
<evidence type="ECO:0000313" key="2">
    <source>
        <dbReference type="Proteomes" id="UP000189681"/>
    </source>
</evidence>
<evidence type="ECO:0000313" key="1">
    <source>
        <dbReference type="EMBL" id="OOP56599.1"/>
    </source>
</evidence>
<comment type="caution">
    <text evidence="1">The sequence shown here is derived from an EMBL/GenBank/DDBJ whole genome shotgun (WGS) entry which is preliminary data.</text>
</comment>
<dbReference type="InterPro" id="IPR027417">
    <property type="entry name" value="P-loop_NTPase"/>
</dbReference>
<name>A0A1V4ATW7_9BACT</name>
<organism evidence="1 2">
    <name type="scientific">Candidatus Brocadia carolinensis</name>
    <dbReference type="NCBI Taxonomy" id="1004156"/>
    <lineage>
        <taxon>Bacteria</taxon>
        <taxon>Pseudomonadati</taxon>
        <taxon>Planctomycetota</taxon>
        <taxon>Candidatus Brocadiia</taxon>
        <taxon>Candidatus Brocadiales</taxon>
        <taxon>Candidatus Brocadiaceae</taxon>
        <taxon>Candidatus Brocadia</taxon>
    </lineage>
</organism>
<proteinExistence type="predicted"/>
<dbReference type="Gene3D" id="3.40.50.300">
    <property type="entry name" value="P-loop containing nucleotide triphosphate hydrolases"/>
    <property type="match status" value="1"/>
</dbReference>
<accession>A0A1V4ATW7</accession>
<dbReference type="STRING" id="1004156.AYP45_08265"/>
<reference evidence="1 2" key="1">
    <citation type="journal article" date="2017" name="Water Res.">
        <title>Discovery and metagenomic analysis of an anammox bacterial enrichment related to Candidatus "Brocadia caroliniensis" in a full-scale glycerol-fed nitritation-denitritation separate centrate treatment process.</title>
        <authorList>
            <person name="Park H."/>
            <person name="Brotto A.C."/>
            <person name="van Loosdrecht M.C."/>
            <person name="Chandran K."/>
        </authorList>
    </citation>
    <scope>NUCLEOTIDE SEQUENCE [LARGE SCALE GENOMIC DNA]</scope>
    <source>
        <strain evidence="1">26THWARD</strain>
    </source>
</reference>
<protein>
    <recommendedName>
        <fullName evidence="3">Sulfotransferase domain-containing protein</fullName>
    </recommendedName>
</protein>
<dbReference type="EMBL" id="AYTS01000074">
    <property type="protein sequence ID" value="OOP56599.1"/>
    <property type="molecule type" value="Genomic_DNA"/>
</dbReference>
<dbReference type="AlphaFoldDB" id="A0A1V4ATW7"/>